<protein>
    <submittedName>
        <fullName evidence="2">Transposase</fullName>
    </submittedName>
</protein>
<dbReference type="PATRIC" id="fig|2209.54.peg.2151"/>
<dbReference type="Gene3D" id="1.10.10.60">
    <property type="entry name" value="Homeodomain-like"/>
    <property type="match status" value="1"/>
</dbReference>
<keyword evidence="1" id="KW-0175">Coiled coil</keyword>
<dbReference type="Proteomes" id="UP000034692">
    <property type="component" value="Unassembled WGS sequence"/>
</dbReference>
<dbReference type="PANTHER" id="PTHR33215:SF13">
    <property type="entry name" value="PROTEIN DISTAL ANTENNA"/>
    <property type="match status" value="1"/>
</dbReference>
<name>A0A0F8RZ56_METMZ</name>
<dbReference type="InterPro" id="IPR051839">
    <property type="entry name" value="RD_transcriptional_regulator"/>
</dbReference>
<comment type="caution">
    <text evidence="2">The sequence shown here is derived from an EMBL/GenBank/DDBJ whole genome shotgun (WGS) entry which is preliminary data.</text>
</comment>
<dbReference type="InterPro" id="IPR002514">
    <property type="entry name" value="Transposase_8"/>
</dbReference>
<dbReference type="AlphaFoldDB" id="A0A0F8RZ56"/>
<proteinExistence type="predicted"/>
<dbReference type="Pfam" id="PF01527">
    <property type="entry name" value="HTH_Tnp_1"/>
    <property type="match status" value="1"/>
</dbReference>
<sequence>MSKKNKRYSKEFKQDAVNYYYSSGKSIKASASDLSISPSGLAGWINSAISNEGVVNHRGSGNYSSDAEKEIARLKKELRDKEDALDILKKAIGILNEDYG</sequence>
<evidence type="ECO:0000313" key="2">
    <source>
        <dbReference type="EMBL" id="KKH59836.1"/>
    </source>
</evidence>
<dbReference type="EMBL" id="JJQO01000308">
    <property type="protein sequence ID" value="KKH59836.1"/>
    <property type="molecule type" value="Genomic_DNA"/>
</dbReference>
<reference evidence="2 3" key="1">
    <citation type="journal article" date="2015" name="ISME J.">
        <title>Genomic and phenotypic differentiation among Methanosarcina mazei populations from Columbia River sediment.</title>
        <authorList>
            <person name="Youngblut N.D."/>
            <person name="Wirth J.S."/>
            <person name="Henriksen J.R."/>
            <person name="Smith M."/>
            <person name="Simon H."/>
            <person name="Metcalf W.W."/>
            <person name="Whitaker R.J."/>
        </authorList>
    </citation>
    <scope>NUCLEOTIDE SEQUENCE [LARGE SCALE GENOMIC DNA]</scope>
    <source>
        <strain evidence="2 3">1.H.A.2.7</strain>
    </source>
</reference>
<evidence type="ECO:0000256" key="1">
    <source>
        <dbReference type="SAM" id="Coils"/>
    </source>
</evidence>
<dbReference type="SUPFAM" id="SSF46689">
    <property type="entry name" value="Homeodomain-like"/>
    <property type="match status" value="1"/>
</dbReference>
<dbReference type="InterPro" id="IPR009057">
    <property type="entry name" value="Homeodomain-like_sf"/>
</dbReference>
<dbReference type="GO" id="GO:0006313">
    <property type="term" value="P:DNA transposition"/>
    <property type="evidence" value="ECO:0007669"/>
    <property type="project" value="InterPro"/>
</dbReference>
<dbReference type="GO" id="GO:0004803">
    <property type="term" value="F:transposase activity"/>
    <property type="evidence" value="ECO:0007669"/>
    <property type="project" value="InterPro"/>
</dbReference>
<gene>
    <name evidence="2" type="ORF">DU75_10050</name>
</gene>
<feature type="coiled-coil region" evidence="1">
    <location>
        <begin position="64"/>
        <end position="98"/>
    </location>
</feature>
<dbReference type="PANTHER" id="PTHR33215">
    <property type="entry name" value="PROTEIN DISTAL ANTENNA"/>
    <property type="match status" value="1"/>
</dbReference>
<dbReference type="GO" id="GO:0003677">
    <property type="term" value="F:DNA binding"/>
    <property type="evidence" value="ECO:0007669"/>
    <property type="project" value="InterPro"/>
</dbReference>
<accession>A0A0F8RZ56</accession>
<organism evidence="2 3">
    <name type="scientific">Methanosarcina mazei</name>
    <name type="common">Methanosarcina frisia</name>
    <dbReference type="NCBI Taxonomy" id="2209"/>
    <lineage>
        <taxon>Archaea</taxon>
        <taxon>Methanobacteriati</taxon>
        <taxon>Methanobacteriota</taxon>
        <taxon>Stenosarchaea group</taxon>
        <taxon>Methanomicrobia</taxon>
        <taxon>Methanosarcinales</taxon>
        <taxon>Methanosarcinaceae</taxon>
        <taxon>Methanosarcina</taxon>
    </lineage>
</organism>
<evidence type="ECO:0000313" key="3">
    <source>
        <dbReference type="Proteomes" id="UP000034692"/>
    </source>
</evidence>